<name>A0ABD3MHW6_9STRA</name>
<dbReference type="AlphaFoldDB" id="A0ABD3MHW6"/>
<gene>
    <name evidence="1" type="ORF">ACHAW5_001046</name>
</gene>
<accession>A0ABD3MHW6</accession>
<comment type="caution">
    <text evidence="1">The sequence shown here is derived from an EMBL/GenBank/DDBJ whole genome shotgun (WGS) entry which is preliminary data.</text>
</comment>
<evidence type="ECO:0000313" key="2">
    <source>
        <dbReference type="Proteomes" id="UP001530315"/>
    </source>
</evidence>
<organism evidence="1 2">
    <name type="scientific">Stephanodiscus triporus</name>
    <dbReference type="NCBI Taxonomy" id="2934178"/>
    <lineage>
        <taxon>Eukaryota</taxon>
        <taxon>Sar</taxon>
        <taxon>Stramenopiles</taxon>
        <taxon>Ochrophyta</taxon>
        <taxon>Bacillariophyta</taxon>
        <taxon>Coscinodiscophyceae</taxon>
        <taxon>Thalassiosirophycidae</taxon>
        <taxon>Stephanodiscales</taxon>
        <taxon>Stephanodiscaceae</taxon>
        <taxon>Stephanodiscus</taxon>
    </lineage>
</organism>
<keyword evidence="2" id="KW-1185">Reference proteome</keyword>
<protein>
    <submittedName>
        <fullName evidence="1">Uncharacterized protein</fullName>
    </submittedName>
</protein>
<reference evidence="1 2" key="1">
    <citation type="submission" date="2024-10" db="EMBL/GenBank/DDBJ databases">
        <title>Updated reference genomes for cyclostephanoid diatoms.</title>
        <authorList>
            <person name="Roberts W.R."/>
            <person name="Alverson A.J."/>
        </authorList>
    </citation>
    <scope>NUCLEOTIDE SEQUENCE [LARGE SCALE GENOMIC DNA]</scope>
    <source>
        <strain evidence="1 2">AJA276-08</strain>
    </source>
</reference>
<proteinExistence type="predicted"/>
<dbReference type="EMBL" id="JALLAZ020001796">
    <property type="protein sequence ID" value="KAL3763624.1"/>
    <property type="molecule type" value="Genomic_DNA"/>
</dbReference>
<evidence type="ECO:0000313" key="1">
    <source>
        <dbReference type="EMBL" id="KAL3763624.1"/>
    </source>
</evidence>
<sequence>MVDNSSLVSVARSVDDDVDRDVAIDLLVRGITAALNAEVVVARDENDAANSSEDVTAVDFICFCA</sequence>
<dbReference type="Proteomes" id="UP001530315">
    <property type="component" value="Unassembled WGS sequence"/>
</dbReference>